<evidence type="ECO:0000313" key="7">
    <source>
        <dbReference type="Proteomes" id="UP000635726"/>
    </source>
</evidence>
<keyword evidence="7" id="KW-1185">Reference proteome</keyword>
<dbReference type="InterPro" id="IPR001647">
    <property type="entry name" value="HTH_TetR"/>
</dbReference>
<dbReference type="EMBL" id="BMOE01000003">
    <property type="protein sequence ID" value="GGJ69553.1"/>
    <property type="molecule type" value="Genomic_DNA"/>
</dbReference>
<gene>
    <name evidence="6" type="ORF">GCM10008939_12440</name>
</gene>
<reference evidence="6" key="2">
    <citation type="submission" date="2020-09" db="EMBL/GenBank/DDBJ databases">
        <authorList>
            <person name="Sun Q."/>
            <person name="Ohkuma M."/>
        </authorList>
    </citation>
    <scope>NUCLEOTIDE SEQUENCE</scope>
    <source>
        <strain evidence="6">JCM 14371</strain>
    </source>
</reference>
<keyword evidence="3" id="KW-0804">Transcription</keyword>
<evidence type="ECO:0000256" key="2">
    <source>
        <dbReference type="ARBA" id="ARBA00023125"/>
    </source>
</evidence>
<evidence type="ECO:0000256" key="3">
    <source>
        <dbReference type="ARBA" id="ARBA00023163"/>
    </source>
</evidence>
<keyword evidence="1" id="KW-0805">Transcription regulation</keyword>
<proteinExistence type="predicted"/>
<dbReference type="Pfam" id="PF00440">
    <property type="entry name" value="TetR_N"/>
    <property type="match status" value="1"/>
</dbReference>
<evidence type="ECO:0000259" key="5">
    <source>
        <dbReference type="PROSITE" id="PS50977"/>
    </source>
</evidence>
<reference evidence="6" key="1">
    <citation type="journal article" date="2014" name="Int. J. Syst. Evol. Microbiol.">
        <title>Complete genome sequence of Corynebacterium casei LMG S-19264T (=DSM 44701T), isolated from a smear-ripened cheese.</title>
        <authorList>
            <consortium name="US DOE Joint Genome Institute (JGI-PGF)"/>
            <person name="Walter F."/>
            <person name="Albersmeier A."/>
            <person name="Kalinowski J."/>
            <person name="Ruckert C."/>
        </authorList>
    </citation>
    <scope>NUCLEOTIDE SEQUENCE</scope>
    <source>
        <strain evidence="6">JCM 14371</strain>
    </source>
</reference>
<sequence>MPRYAPQHREHTRERILDAASRAYLRAGLSGVSVQSVMQDAGLTHGGFYAHFENRDALVAAALERSAFRKHAALVAHARTHPHPLAALVRAYLSRQHRDHPDDGCPLPALSADVSRAQDPLRRTFAQGLTHFTQSVLGLQPDLTPAQAQTLVAALVGTLLLARALPDREASDALLHGARHTLIKALPPAPPGPAPA</sequence>
<organism evidence="6 7">
    <name type="scientific">Deinococcus aquiradiocola</name>
    <dbReference type="NCBI Taxonomy" id="393059"/>
    <lineage>
        <taxon>Bacteria</taxon>
        <taxon>Thermotogati</taxon>
        <taxon>Deinococcota</taxon>
        <taxon>Deinococci</taxon>
        <taxon>Deinococcales</taxon>
        <taxon>Deinococcaceae</taxon>
        <taxon>Deinococcus</taxon>
    </lineage>
</organism>
<dbReference type="SUPFAM" id="SSF48498">
    <property type="entry name" value="Tetracyclin repressor-like, C-terminal domain"/>
    <property type="match status" value="1"/>
</dbReference>
<dbReference type="InterPro" id="IPR036271">
    <property type="entry name" value="Tet_transcr_reg_TetR-rel_C_sf"/>
</dbReference>
<evidence type="ECO:0000256" key="4">
    <source>
        <dbReference type="PROSITE-ProRule" id="PRU00335"/>
    </source>
</evidence>
<dbReference type="PROSITE" id="PS50977">
    <property type="entry name" value="HTH_TETR_2"/>
    <property type="match status" value="1"/>
</dbReference>
<evidence type="ECO:0000256" key="1">
    <source>
        <dbReference type="ARBA" id="ARBA00023015"/>
    </source>
</evidence>
<feature type="DNA-binding region" description="H-T-H motif" evidence="4">
    <location>
        <begin position="33"/>
        <end position="52"/>
    </location>
</feature>
<dbReference type="AlphaFoldDB" id="A0A917PB73"/>
<name>A0A917PB73_9DEIO</name>
<dbReference type="Gene3D" id="1.10.357.10">
    <property type="entry name" value="Tetracycline Repressor, domain 2"/>
    <property type="match status" value="1"/>
</dbReference>
<dbReference type="PANTHER" id="PTHR47506:SF7">
    <property type="entry name" value="TRANSCRIPTIONAL REGULATORY PROTEIN"/>
    <property type="match status" value="1"/>
</dbReference>
<evidence type="ECO:0000313" key="6">
    <source>
        <dbReference type="EMBL" id="GGJ69553.1"/>
    </source>
</evidence>
<accession>A0A917PB73</accession>
<dbReference type="PANTHER" id="PTHR47506">
    <property type="entry name" value="TRANSCRIPTIONAL REGULATORY PROTEIN"/>
    <property type="match status" value="1"/>
</dbReference>
<comment type="caution">
    <text evidence="6">The sequence shown here is derived from an EMBL/GenBank/DDBJ whole genome shotgun (WGS) entry which is preliminary data.</text>
</comment>
<dbReference type="GO" id="GO:0003677">
    <property type="term" value="F:DNA binding"/>
    <property type="evidence" value="ECO:0007669"/>
    <property type="project" value="UniProtKB-UniRule"/>
</dbReference>
<dbReference type="SUPFAM" id="SSF46689">
    <property type="entry name" value="Homeodomain-like"/>
    <property type="match status" value="1"/>
</dbReference>
<dbReference type="Proteomes" id="UP000635726">
    <property type="component" value="Unassembled WGS sequence"/>
</dbReference>
<dbReference type="RefSeq" id="WP_188961416.1">
    <property type="nucleotide sequence ID" value="NZ_BMOE01000003.1"/>
</dbReference>
<dbReference type="Gene3D" id="1.10.10.60">
    <property type="entry name" value="Homeodomain-like"/>
    <property type="match status" value="1"/>
</dbReference>
<dbReference type="PRINTS" id="PR00455">
    <property type="entry name" value="HTHTETR"/>
</dbReference>
<protein>
    <submittedName>
        <fullName evidence="6">TetR family transcriptional regulator</fullName>
    </submittedName>
</protein>
<dbReference type="InterPro" id="IPR009057">
    <property type="entry name" value="Homeodomain-like_sf"/>
</dbReference>
<keyword evidence="2 4" id="KW-0238">DNA-binding</keyword>
<feature type="domain" description="HTH tetR-type" evidence="5">
    <location>
        <begin position="10"/>
        <end position="70"/>
    </location>
</feature>